<dbReference type="InterPro" id="IPR050291">
    <property type="entry name" value="CDF_Transporter"/>
</dbReference>
<dbReference type="InterPro" id="IPR036837">
    <property type="entry name" value="Cation_efflux_CTD_sf"/>
</dbReference>
<keyword evidence="6 9" id="KW-1133">Transmembrane helix</keyword>
<evidence type="ECO:0000256" key="9">
    <source>
        <dbReference type="SAM" id="Phobius"/>
    </source>
</evidence>
<evidence type="ECO:0000256" key="1">
    <source>
        <dbReference type="ARBA" id="ARBA00004141"/>
    </source>
</evidence>
<dbReference type="Pfam" id="PF01545">
    <property type="entry name" value="Cation_efflux"/>
    <property type="match status" value="1"/>
</dbReference>
<feature type="transmembrane region" description="Helical" evidence="9">
    <location>
        <begin position="198"/>
        <end position="215"/>
    </location>
</feature>
<organism evidence="12 13">
    <name type="scientific">Hyphobacterium marinum</name>
    <dbReference type="NCBI Taxonomy" id="3116574"/>
    <lineage>
        <taxon>Bacteria</taxon>
        <taxon>Pseudomonadati</taxon>
        <taxon>Pseudomonadota</taxon>
        <taxon>Alphaproteobacteria</taxon>
        <taxon>Maricaulales</taxon>
        <taxon>Maricaulaceae</taxon>
        <taxon>Hyphobacterium</taxon>
    </lineage>
</organism>
<evidence type="ECO:0000256" key="5">
    <source>
        <dbReference type="ARBA" id="ARBA00022692"/>
    </source>
</evidence>
<evidence type="ECO:0000259" key="10">
    <source>
        <dbReference type="Pfam" id="PF01545"/>
    </source>
</evidence>
<proteinExistence type="inferred from homology"/>
<evidence type="ECO:0000256" key="8">
    <source>
        <dbReference type="SAM" id="MobiDB-lite"/>
    </source>
</evidence>
<dbReference type="PANTHER" id="PTHR43840:SF41">
    <property type="entry name" value="CATION-EFFLUX PUMP FIEF"/>
    <property type="match status" value="1"/>
</dbReference>
<feature type="transmembrane region" description="Helical" evidence="9">
    <location>
        <begin position="53"/>
        <end position="76"/>
    </location>
</feature>
<keyword evidence="13" id="KW-1185">Reference proteome</keyword>
<evidence type="ECO:0000256" key="7">
    <source>
        <dbReference type="ARBA" id="ARBA00023136"/>
    </source>
</evidence>
<dbReference type="PANTHER" id="PTHR43840">
    <property type="entry name" value="MITOCHONDRIAL METAL TRANSPORTER 1-RELATED"/>
    <property type="match status" value="1"/>
</dbReference>
<dbReference type="Pfam" id="PF16916">
    <property type="entry name" value="ZT_dimer"/>
    <property type="match status" value="1"/>
</dbReference>
<feature type="transmembrane region" description="Helical" evidence="9">
    <location>
        <begin position="170"/>
        <end position="192"/>
    </location>
</feature>
<feature type="transmembrane region" description="Helical" evidence="9">
    <location>
        <begin position="24"/>
        <end position="47"/>
    </location>
</feature>
<dbReference type="RefSeq" id="WP_330194781.1">
    <property type="nucleotide sequence ID" value="NZ_JAZDRO010000001.1"/>
</dbReference>
<evidence type="ECO:0000256" key="4">
    <source>
        <dbReference type="ARBA" id="ARBA00022475"/>
    </source>
</evidence>
<dbReference type="EMBL" id="JAZDRO010000001">
    <property type="protein sequence ID" value="MEE2565243.1"/>
    <property type="molecule type" value="Genomic_DNA"/>
</dbReference>
<sequence length="326" mass="34707">MPHDAPHHDAGGPGKLDPADARKITGAATTLSVGIALTLVAAKLAAWIASGSIALLASLADSALDLAASLTTFFAVRYAASPADREHRFGHGKAEAFASFLQALFIAVSAGWLMWEAGQRLIDPEPIRHGGWAIGVMVLSIVLTALLIWAQSRAIAKTGSVAVTGDRAHYVADLASNLAVMAGIALTAFFAVGRADPAIAIAVALWLFWSAWGVAKGALDHLLDHELPDEERDRIREIALQDPKMLGVHQLRTRAAGPLVHIQFHADLNPELTLDSAHQILVACERRLMEVYPAADIIIHPDPKGRAEPHGSDFFRADHDAADESA</sequence>
<dbReference type="Proteomes" id="UP001310692">
    <property type="component" value="Unassembled WGS sequence"/>
</dbReference>
<feature type="transmembrane region" description="Helical" evidence="9">
    <location>
        <begin position="96"/>
        <end position="115"/>
    </location>
</feature>
<dbReference type="Gene3D" id="1.20.1510.10">
    <property type="entry name" value="Cation efflux protein transmembrane domain"/>
    <property type="match status" value="1"/>
</dbReference>
<protein>
    <submittedName>
        <fullName evidence="12">Cation diffusion facilitator family transporter</fullName>
    </submittedName>
</protein>
<dbReference type="NCBIfam" id="TIGR01297">
    <property type="entry name" value="CDF"/>
    <property type="match status" value="1"/>
</dbReference>
<feature type="domain" description="Cation efflux protein cytoplasmic" evidence="11">
    <location>
        <begin position="227"/>
        <end position="303"/>
    </location>
</feature>
<dbReference type="SUPFAM" id="SSF160240">
    <property type="entry name" value="Cation efflux protein cytoplasmic domain-like"/>
    <property type="match status" value="1"/>
</dbReference>
<gene>
    <name evidence="12" type="ORF">V0U35_01015</name>
</gene>
<evidence type="ECO:0000259" key="11">
    <source>
        <dbReference type="Pfam" id="PF16916"/>
    </source>
</evidence>
<name>A0ABU7LUK8_9PROT</name>
<keyword evidence="5 9" id="KW-0812">Transmembrane</keyword>
<comment type="caution">
    <text evidence="12">The sequence shown here is derived from an EMBL/GenBank/DDBJ whole genome shotgun (WGS) entry which is preliminary data.</text>
</comment>
<feature type="region of interest" description="Disordered" evidence="8">
    <location>
        <begin position="302"/>
        <end position="326"/>
    </location>
</feature>
<feature type="transmembrane region" description="Helical" evidence="9">
    <location>
        <begin position="130"/>
        <end position="149"/>
    </location>
</feature>
<dbReference type="InterPro" id="IPR058533">
    <property type="entry name" value="Cation_efflux_TM"/>
</dbReference>
<evidence type="ECO:0000313" key="13">
    <source>
        <dbReference type="Proteomes" id="UP001310692"/>
    </source>
</evidence>
<evidence type="ECO:0000256" key="6">
    <source>
        <dbReference type="ARBA" id="ARBA00022989"/>
    </source>
</evidence>
<dbReference type="InterPro" id="IPR002524">
    <property type="entry name" value="Cation_efflux"/>
</dbReference>
<reference evidence="12 13" key="1">
    <citation type="submission" date="2024-01" db="EMBL/GenBank/DDBJ databases">
        <title>Hyphobacterium bacterium isolated from marine sediment.</title>
        <authorList>
            <person name="Zhao S."/>
        </authorList>
    </citation>
    <scope>NUCLEOTIDE SEQUENCE [LARGE SCALE GENOMIC DNA]</scope>
    <source>
        <strain evidence="12 13">Y60-23</strain>
    </source>
</reference>
<dbReference type="InterPro" id="IPR027469">
    <property type="entry name" value="Cation_efflux_TMD_sf"/>
</dbReference>
<evidence type="ECO:0000256" key="2">
    <source>
        <dbReference type="ARBA" id="ARBA00008114"/>
    </source>
</evidence>
<evidence type="ECO:0000256" key="3">
    <source>
        <dbReference type="ARBA" id="ARBA00022448"/>
    </source>
</evidence>
<comment type="similarity">
    <text evidence="2">Belongs to the cation diffusion facilitator (CDF) transporter (TC 2.A.4) family.</text>
</comment>
<accession>A0ABU7LUK8</accession>
<keyword evidence="7 9" id="KW-0472">Membrane</keyword>
<dbReference type="InterPro" id="IPR027470">
    <property type="entry name" value="Cation_efflux_CTD"/>
</dbReference>
<feature type="domain" description="Cation efflux protein transmembrane" evidence="10">
    <location>
        <begin position="30"/>
        <end position="223"/>
    </location>
</feature>
<evidence type="ECO:0000313" key="12">
    <source>
        <dbReference type="EMBL" id="MEE2565243.1"/>
    </source>
</evidence>
<keyword evidence="3" id="KW-0813">Transport</keyword>
<comment type="subcellular location">
    <subcellularLocation>
        <location evidence="1">Membrane</location>
        <topology evidence="1">Multi-pass membrane protein</topology>
    </subcellularLocation>
</comment>
<keyword evidence="4" id="KW-1003">Cell membrane</keyword>
<dbReference type="SUPFAM" id="SSF161111">
    <property type="entry name" value="Cation efflux protein transmembrane domain-like"/>
    <property type="match status" value="1"/>
</dbReference>
<dbReference type="Gene3D" id="3.30.70.1350">
    <property type="entry name" value="Cation efflux protein, cytoplasmic domain"/>
    <property type="match status" value="1"/>
</dbReference>